<proteinExistence type="predicted"/>
<evidence type="ECO:0000313" key="1">
    <source>
        <dbReference type="EMBL" id="PZQ93720.1"/>
    </source>
</evidence>
<comment type="caution">
    <text evidence="1">The sequence shown here is derived from an EMBL/GenBank/DDBJ whole genome shotgun (WGS) entry which is preliminary data.</text>
</comment>
<reference evidence="1 2" key="1">
    <citation type="submission" date="2017-11" db="EMBL/GenBank/DDBJ databases">
        <title>Infants hospitalized years apart are colonized by the same room-sourced microbial strains.</title>
        <authorList>
            <person name="Brooks B."/>
            <person name="Olm M.R."/>
            <person name="Firek B.A."/>
            <person name="Baker R."/>
            <person name="Thomas B.C."/>
            <person name="Morowitz M.J."/>
            <person name="Banfield J.F."/>
        </authorList>
    </citation>
    <scope>NUCLEOTIDE SEQUENCE [LARGE SCALE GENOMIC DNA]</scope>
    <source>
        <strain evidence="1">S2_003_000_R3_20</strain>
    </source>
</reference>
<dbReference type="AlphaFoldDB" id="A0A2W5U6Z5"/>
<accession>A0A2W5U6Z5</accession>
<dbReference type="Proteomes" id="UP000249282">
    <property type="component" value="Unassembled WGS sequence"/>
</dbReference>
<protein>
    <submittedName>
        <fullName evidence="1">Uncharacterized protein</fullName>
    </submittedName>
</protein>
<sequence>MKIQNNFDLSYQVGDSVVYTDDFMGDALEIITGKDGEFAEFNNGSRRCHFSMIRQAVFIEEALNRRVFSEEEQNLLKIVWFLGVNHSTPKNQVLIPREPTREIYQAYNVGFESEDARNTAERFKFGYAEIIKYVEQNA</sequence>
<gene>
    <name evidence="1" type="ORF">DI542_00675</name>
</gene>
<evidence type="ECO:0000313" key="2">
    <source>
        <dbReference type="Proteomes" id="UP000249282"/>
    </source>
</evidence>
<dbReference type="EMBL" id="QFQJ01000002">
    <property type="protein sequence ID" value="PZQ93720.1"/>
    <property type="molecule type" value="Genomic_DNA"/>
</dbReference>
<organism evidence="1 2">
    <name type="scientific">Acinetobacter johnsonii</name>
    <dbReference type="NCBI Taxonomy" id="40214"/>
    <lineage>
        <taxon>Bacteria</taxon>
        <taxon>Pseudomonadati</taxon>
        <taxon>Pseudomonadota</taxon>
        <taxon>Gammaproteobacteria</taxon>
        <taxon>Moraxellales</taxon>
        <taxon>Moraxellaceae</taxon>
        <taxon>Acinetobacter</taxon>
    </lineage>
</organism>
<name>A0A2W5U6Z5_ACIJO</name>